<comment type="caution">
    <text evidence="1">The sequence shown here is derived from an EMBL/GenBank/DDBJ whole genome shotgun (WGS) entry which is preliminary data.</text>
</comment>
<evidence type="ECO:0000313" key="1">
    <source>
        <dbReference type="EMBL" id="RDB26542.1"/>
    </source>
</evidence>
<dbReference type="EMBL" id="LUEZ02000029">
    <property type="protein sequence ID" value="RDB26542.1"/>
    <property type="molecule type" value="Genomic_DNA"/>
</dbReference>
<dbReference type="AlphaFoldDB" id="A0A369JYY1"/>
<name>A0A369JYY1_HYPMA</name>
<keyword evidence="2" id="KW-1185">Reference proteome</keyword>
<reference evidence="1" key="1">
    <citation type="submission" date="2018-04" db="EMBL/GenBank/DDBJ databases">
        <title>Whole genome sequencing of Hypsizygus marmoreus.</title>
        <authorList>
            <person name="Choi I.-G."/>
            <person name="Min B."/>
            <person name="Kim J.-G."/>
            <person name="Kim S."/>
            <person name="Oh Y.-L."/>
            <person name="Kong W.-S."/>
            <person name="Park H."/>
            <person name="Jeong J."/>
            <person name="Song E.-S."/>
        </authorList>
    </citation>
    <scope>NUCLEOTIDE SEQUENCE [LARGE SCALE GENOMIC DNA]</scope>
    <source>
        <strain evidence="1">51987-8</strain>
    </source>
</reference>
<evidence type="ECO:0000313" key="2">
    <source>
        <dbReference type="Proteomes" id="UP000076154"/>
    </source>
</evidence>
<dbReference type="Proteomes" id="UP000076154">
    <property type="component" value="Unassembled WGS sequence"/>
</dbReference>
<dbReference type="InParanoid" id="A0A369JYY1"/>
<protein>
    <submittedName>
        <fullName evidence="1">Uncharacterized protein</fullName>
    </submittedName>
</protein>
<sequence>MGGQGARERLSRYTANLLAELVSAYDQGQPLLTRTHSHPSELAHVWTSPKARNTVVSKKHEIPVLREAFRIRRLHGWSLGSRWELSFFLRV</sequence>
<gene>
    <name evidence="1" type="ORF">Hypma_005633</name>
</gene>
<organism evidence="1 2">
    <name type="scientific">Hypsizygus marmoreus</name>
    <name type="common">White beech mushroom</name>
    <name type="synonym">Agaricus marmoreus</name>
    <dbReference type="NCBI Taxonomy" id="39966"/>
    <lineage>
        <taxon>Eukaryota</taxon>
        <taxon>Fungi</taxon>
        <taxon>Dikarya</taxon>
        <taxon>Basidiomycota</taxon>
        <taxon>Agaricomycotina</taxon>
        <taxon>Agaricomycetes</taxon>
        <taxon>Agaricomycetidae</taxon>
        <taxon>Agaricales</taxon>
        <taxon>Tricholomatineae</taxon>
        <taxon>Lyophyllaceae</taxon>
        <taxon>Hypsizygus</taxon>
    </lineage>
</organism>
<proteinExistence type="predicted"/>
<accession>A0A369JYY1</accession>